<evidence type="ECO:0000256" key="1">
    <source>
        <dbReference type="SAM" id="MobiDB-lite"/>
    </source>
</evidence>
<reference evidence="3" key="1">
    <citation type="submission" date="2017-06" db="EMBL/GenBank/DDBJ databases">
        <authorList>
            <person name="Varghese N."/>
            <person name="Submissions S."/>
        </authorList>
    </citation>
    <scope>NUCLEOTIDE SEQUENCE [LARGE SCALE GENOMIC DNA]</scope>
    <source>
        <strain evidence="3">DSM 45423</strain>
    </source>
</reference>
<evidence type="ECO:0000313" key="3">
    <source>
        <dbReference type="Proteomes" id="UP000198386"/>
    </source>
</evidence>
<dbReference type="AlphaFoldDB" id="A0A238ZF54"/>
<name>A0A238ZF54_9ACTN</name>
<sequence>MSPDDSPVQVSLVKDWLQVSADELGVREEAVRVLRRKVAGLANLLVLEGVAPAEIEALLPPVVTDSMRKVLGLGATGGFLGRRRTRTPPLPRATLPPTSVADIADRLVGPSQRRVWQHLLATSRTDGPPRVFSPAELADELDDLGEPANRESVRKVLKRLTDLGGTHSARPGRYQLTPDARAYAQMLADDVPGPSAATTARDGHPSSPPTRA</sequence>
<evidence type="ECO:0000313" key="2">
    <source>
        <dbReference type="EMBL" id="SNR82135.1"/>
    </source>
</evidence>
<keyword evidence="3" id="KW-1185">Reference proteome</keyword>
<dbReference type="EMBL" id="FZOH01000001">
    <property type="protein sequence ID" value="SNR82135.1"/>
    <property type="molecule type" value="Genomic_DNA"/>
</dbReference>
<proteinExistence type="predicted"/>
<protein>
    <submittedName>
        <fullName evidence="2">Uncharacterized protein</fullName>
    </submittedName>
</protein>
<feature type="region of interest" description="Disordered" evidence="1">
    <location>
        <begin position="188"/>
        <end position="212"/>
    </location>
</feature>
<dbReference type="RefSeq" id="WP_141233656.1">
    <property type="nucleotide sequence ID" value="NZ_FZOH01000001.1"/>
</dbReference>
<gene>
    <name evidence="2" type="ORF">SAMN04488107_0047</name>
</gene>
<dbReference type="Proteomes" id="UP000198386">
    <property type="component" value="Unassembled WGS sequence"/>
</dbReference>
<accession>A0A238ZF54</accession>
<organism evidence="2 3">
    <name type="scientific">Geodermatophilus saharensis</name>
    <dbReference type="NCBI Taxonomy" id="1137994"/>
    <lineage>
        <taxon>Bacteria</taxon>
        <taxon>Bacillati</taxon>
        <taxon>Actinomycetota</taxon>
        <taxon>Actinomycetes</taxon>
        <taxon>Geodermatophilales</taxon>
        <taxon>Geodermatophilaceae</taxon>
        <taxon>Geodermatophilus</taxon>
    </lineage>
</organism>